<evidence type="ECO:0000313" key="1">
    <source>
        <dbReference type="EMBL" id="MBY6141141.1"/>
    </source>
</evidence>
<dbReference type="EMBL" id="JAHVJA010000008">
    <property type="protein sequence ID" value="MBY6141141.1"/>
    <property type="molecule type" value="Genomic_DNA"/>
</dbReference>
<proteinExistence type="predicted"/>
<organism evidence="1 2">
    <name type="scientific">Leisingera daeponensis</name>
    <dbReference type="NCBI Taxonomy" id="405746"/>
    <lineage>
        <taxon>Bacteria</taxon>
        <taxon>Pseudomonadati</taxon>
        <taxon>Pseudomonadota</taxon>
        <taxon>Alphaproteobacteria</taxon>
        <taxon>Rhodobacterales</taxon>
        <taxon>Roseobacteraceae</taxon>
        <taxon>Leisingera</taxon>
    </lineage>
</organism>
<sequence>MHEITLTLNDKERKEIAHIARVFAIQNGLAPVSLEKMATELLRSHLVLCRDCPGVLPSPKPVVRGKIARQGRIEGKGGVSLQDGVNAKA</sequence>
<reference evidence="1 2" key="1">
    <citation type="submission" date="2021-06" db="EMBL/GenBank/DDBJ databases">
        <title>50 bacteria genomes isolated from Dapeng, Shenzhen, China.</title>
        <authorList>
            <person name="Zheng W."/>
            <person name="Yu S."/>
            <person name="Huang Y."/>
        </authorList>
    </citation>
    <scope>NUCLEOTIDE SEQUENCE [LARGE SCALE GENOMIC DNA]</scope>
    <source>
        <strain evidence="1 2">DP1N14-2</strain>
    </source>
</reference>
<dbReference type="Proteomes" id="UP000766629">
    <property type="component" value="Unassembled WGS sequence"/>
</dbReference>
<keyword evidence="2" id="KW-1185">Reference proteome</keyword>
<accession>A0ABS7NLW3</accession>
<comment type="caution">
    <text evidence="1">The sequence shown here is derived from an EMBL/GenBank/DDBJ whole genome shotgun (WGS) entry which is preliminary data.</text>
</comment>
<name>A0ABS7NLW3_9RHOB</name>
<dbReference type="RefSeq" id="WP_222509222.1">
    <property type="nucleotide sequence ID" value="NZ_JAHVJA010000008.1"/>
</dbReference>
<gene>
    <name evidence="1" type="ORF">KUV26_17020</name>
</gene>
<protein>
    <submittedName>
        <fullName evidence="1">Uncharacterized protein</fullName>
    </submittedName>
</protein>
<evidence type="ECO:0000313" key="2">
    <source>
        <dbReference type="Proteomes" id="UP000766629"/>
    </source>
</evidence>